<dbReference type="RefSeq" id="YP_009801664.1">
    <property type="nucleotide sequence ID" value="NC_047974.1"/>
</dbReference>
<dbReference type="InterPro" id="IPR013207">
    <property type="entry name" value="LGFP"/>
</dbReference>
<dbReference type="Pfam" id="PF13539">
    <property type="entry name" value="Peptidase_M15_4"/>
    <property type="match status" value="1"/>
</dbReference>
<dbReference type="GeneID" id="54992183"/>
<evidence type="ECO:0000259" key="1">
    <source>
        <dbReference type="Pfam" id="PF13539"/>
    </source>
</evidence>
<dbReference type="Proteomes" id="UP000246975">
    <property type="component" value="Segment"/>
</dbReference>
<evidence type="ECO:0000313" key="2">
    <source>
        <dbReference type="EMBL" id="AWN03639.1"/>
    </source>
</evidence>
<dbReference type="InterPro" id="IPR039561">
    <property type="entry name" value="Peptidase_M15C"/>
</dbReference>
<evidence type="ECO:0000313" key="3">
    <source>
        <dbReference type="Proteomes" id="UP000246975"/>
    </source>
</evidence>
<dbReference type="GO" id="GO:0008233">
    <property type="term" value="F:peptidase activity"/>
    <property type="evidence" value="ECO:0007669"/>
    <property type="project" value="InterPro"/>
</dbReference>
<gene>
    <name evidence="2" type="primary">18</name>
    <name evidence="2" type="ORF">PBI_JACE_18</name>
</gene>
<feature type="domain" description="Peptidase M15C" evidence="1">
    <location>
        <begin position="76"/>
        <end position="134"/>
    </location>
</feature>
<keyword evidence="3" id="KW-1185">Reference proteome</keyword>
<organism evidence="2 3">
    <name type="scientific">Gordonia phage Jace</name>
    <dbReference type="NCBI Taxonomy" id="2182360"/>
    <lineage>
        <taxon>Viruses</taxon>
        <taxon>Duplodnaviria</taxon>
        <taxon>Heunggongvirae</taxon>
        <taxon>Uroviricota</taxon>
        <taxon>Caudoviricetes</taxon>
        <taxon>Jacevirus</taxon>
        <taxon>Jacevirus jace</taxon>
    </lineage>
</organism>
<proteinExistence type="predicted"/>
<reference evidence="2 3" key="1">
    <citation type="submission" date="2018-03" db="EMBL/GenBank/DDBJ databases">
        <authorList>
            <person name="Garlena R.A."/>
            <person name="Russell D.A."/>
            <person name="Pope W.H."/>
            <person name="Jacobs-Sera D."/>
            <person name="Hatfull G.F."/>
        </authorList>
    </citation>
    <scope>NUCLEOTIDE SEQUENCE [LARGE SCALE GENOMIC DNA]</scope>
</reference>
<dbReference type="InterPro" id="IPR009045">
    <property type="entry name" value="Zn_M74/Hedgehog-like"/>
</dbReference>
<dbReference type="EMBL" id="MH153804">
    <property type="protein sequence ID" value="AWN03639.1"/>
    <property type="molecule type" value="Genomic_DNA"/>
</dbReference>
<dbReference type="Pfam" id="PF08310">
    <property type="entry name" value="LGFP"/>
    <property type="match status" value="2"/>
</dbReference>
<accession>A0A2U8UIZ5</accession>
<protein>
    <submittedName>
        <fullName evidence="2">Lysin A</fullName>
    </submittedName>
</protein>
<dbReference type="SUPFAM" id="SSF55166">
    <property type="entry name" value="Hedgehog/DD-peptidase"/>
    <property type="match status" value="1"/>
</dbReference>
<dbReference type="KEGG" id="vg:54992183"/>
<name>A0A2U8UIZ5_9CAUD</name>
<sequence>MSFRTIYGLDWSENGWRMCNRDECVVANVLPFTNTAPIRKGVAATILNAWTLWYHYNVEELTSPVWGWSATNDVASSNHLSGTALDFNAPKYPWGLRTMPAARIAKIREGLRLFEGTVYWGADWGRADEMHYQIGFREGDARLTNFAAKLDNGYLGIYAAAPAPAPEPIVIANEIDAEAKVAAAWIGTRLHDGERPCKEGVGRYADFTGGSIYWHPELNVVDGIARAIAVPTLVYGTWAGQMWEQGTLGYPVGRHTVIEGVGDVQRFQGGVICRRYGHAGQVVHGAILERWEVLGGALGQYGFPLTDEYPEGDLGRAQRFERGILRWHPTGVVGSLDEIVQ</sequence>